<dbReference type="GO" id="GO:0008483">
    <property type="term" value="F:transaminase activity"/>
    <property type="evidence" value="ECO:0007669"/>
    <property type="project" value="UniProtKB-KW"/>
</dbReference>
<comment type="caution">
    <text evidence="12">The sequence shown here is derived from an EMBL/GenBank/DDBJ whole genome shotgun (WGS) entry which is preliminary data.</text>
</comment>
<dbReference type="InterPro" id="IPR051446">
    <property type="entry name" value="HTH_trans_reg/aminotransferase"/>
</dbReference>
<dbReference type="InterPro" id="IPR036388">
    <property type="entry name" value="WH-like_DNA-bd_sf"/>
</dbReference>
<dbReference type="Pfam" id="PF00155">
    <property type="entry name" value="Aminotran_1_2"/>
    <property type="match status" value="1"/>
</dbReference>
<evidence type="ECO:0000259" key="11">
    <source>
        <dbReference type="PROSITE" id="PS50949"/>
    </source>
</evidence>
<comment type="cofactor">
    <cofactor evidence="1">
        <name>pyridoxal 5'-phosphate</name>
        <dbReference type="ChEBI" id="CHEBI:597326"/>
    </cofactor>
</comment>
<dbReference type="InterPro" id="IPR000524">
    <property type="entry name" value="Tscrpt_reg_HTH_GntR"/>
</dbReference>
<dbReference type="Gene3D" id="1.10.10.10">
    <property type="entry name" value="Winged helix-like DNA-binding domain superfamily/Winged helix DNA-binding domain"/>
    <property type="match status" value="1"/>
</dbReference>
<dbReference type="SUPFAM" id="SSF46785">
    <property type="entry name" value="Winged helix' DNA-binding domain"/>
    <property type="match status" value="1"/>
</dbReference>
<dbReference type="InterPro" id="IPR036390">
    <property type="entry name" value="WH_DNA-bd_sf"/>
</dbReference>
<gene>
    <name evidence="12" type="ORF">FYJ71_09650</name>
</gene>
<evidence type="ECO:0000256" key="6">
    <source>
        <dbReference type="ARBA" id="ARBA00022679"/>
    </source>
</evidence>
<reference evidence="12 13" key="1">
    <citation type="submission" date="2019-08" db="EMBL/GenBank/DDBJ databases">
        <title>In-depth cultivation of the pig gut microbiome towards novel bacterial diversity and tailored functional studies.</title>
        <authorList>
            <person name="Wylensek D."/>
            <person name="Hitch T.C.A."/>
            <person name="Clavel T."/>
        </authorList>
    </citation>
    <scope>NUCLEOTIDE SEQUENCE [LARGE SCALE GENOMIC DNA]</scope>
    <source>
        <strain evidence="12 13">WCA-SAB-591-4A-A</strain>
    </source>
</reference>
<evidence type="ECO:0000256" key="3">
    <source>
        <dbReference type="ARBA" id="ARBA00007441"/>
    </source>
</evidence>
<dbReference type="GO" id="GO:0003677">
    <property type="term" value="F:DNA binding"/>
    <property type="evidence" value="ECO:0007669"/>
    <property type="project" value="UniProtKB-KW"/>
</dbReference>
<keyword evidence="10" id="KW-0804">Transcription</keyword>
<proteinExistence type="inferred from homology"/>
<dbReference type="PANTHER" id="PTHR46577:SF2">
    <property type="entry name" value="TRANSCRIPTIONAL REGULATORY PROTEIN"/>
    <property type="match status" value="1"/>
</dbReference>
<dbReference type="Gene3D" id="3.90.1150.10">
    <property type="entry name" value="Aspartate Aminotransferase, domain 1"/>
    <property type="match status" value="1"/>
</dbReference>
<organism evidence="12 13">
    <name type="scientific">Peptostreptococcus porci</name>
    <dbReference type="NCBI Taxonomy" id="2652282"/>
    <lineage>
        <taxon>Bacteria</taxon>
        <taxon>Bacillati</taxon>
        <taxon>Bacillota</taxon>
        <taxon>Clostridia</taxon>
        <taxon>Peptostreptococcales</taxon>
        <taxon>Peptostreptococcaceae</taxon>
        <taxon>Peptostreptococcus</taxon>
    </lineage>
</organism>
<sequence>MNFVSGIKYIQVYNKIKTMIIVGDLKVNEKLPAIRSLSKILNVNISTVVKAYELLEAENYITKKIGSGTFVSGVLFSGYDNSGKDLSSEKIFRLDTGNPSSDIFPIDDFKKAINIALDNDGDSVFEYDETNGVMELKEVMVEYLKENEISTSVDNLMIISGAQQGLDIVSKTLIDYSDAVFVEEPTYPGALNVLKNRNAKIIRIPLLDDGIDIGILKMKIEKIKPKLLYVMPNFQNPTGISYSEKKKKKLIEMAEEMDFYILEDDFISDFKFGAQNNRTMKSYDVYDRVIYIKSFSKILMPGLRVGILCLPNELMSRANFSKQSSDLATSTLIQRSLYRYIKHCDWKAHRELVEKIYTERFFCIKKYINEKLSPYFNIRKTNGGINFFLELRRGYFSREFVPFMLERGVALKSGSMFYDNEIDDRYFRINIAREPVDRLYQAIDIIADSMNEFYSEDDTIKEDIIKEDTFRQV</sequence>
<keyword evidence="13" id="KW-1185">Reference proteome</keyword>
<comment type="similarity">
    <text evidence="2">In the C-terminal section; belongs to the class-I pyridoxal-phosphate-dependent aminotransferase family.</text>
</comment>
<keyword evidence="9" id="KW-0238">DNA-binding</keyword>
<dbReference type="Pfam" id="PF00392">
    <property type="entry name" value="GntR"/>
    <property type="match status" value="1"/>
</dbReference>
<comment type="subunit">
    <text evidence="4">Homodimer.</text>
</comment>
<dbReference type="Gene3D" id="3.40.640.10">
    <property type="entry name" value="Type I PLP-dependent aspartate aminotransferase-like (Major domain)"/>
    <property type="match status" value="1"/>
</dbReference>
<evidence type="ECO:0000313" key="13">
    <source>
        <dbReference type="Proteomes" id="UP000440713"/>
    </source>
</evidence>
<dbReference type="GO" id="GO:0030170">
    <property type="term" value="F:pyridoxal phosphate binding"/>
    <property type="evidence" value="ECO:0007669"/>
    <property type="project" value="InterPro"/>
</dbReference>
<evidence type="ECO:0000256" key="8">
    <source>
        <dbReference type="ARBA" id="ARBA00023015"/>
    </source>
</evidence>
<dbReference type="InterPro" id="IPR015421">
    <property type="entry name" value="PyrdxlP-dep_Trfase_major"/>
</dbReference>
<evidence type="ECO:0000313" key="12">
    <source>
        <dbReference type="EMBL" id="MST63199.1"/>
    </source>
</evidence>
<dbReference type="InterPro" id="IPR015424">
    <property type="entry name" value="PyrdxlP-dep_Trfase"/>
</dbReference>
<name>A0A6N7XJD8_9FIRM</name>
<dbReference type="GO" id="GO:0003700">
    <property type="term" value="F:DNA-binding transcription factor activity"/>
    <property type="evidence" value="ECO:0007669"/>
    <property type="project" value="InterPro"/>
</dbReference>
<dbReference type="CDD" id="cd00609">
    <property type="entry name" value="AAT_like"/>
    <property type="match status" value="1"/>
</dbReference>
<protein>
    <submittedName>
        <fullName evidence="12">PLP-dependent aminotransferase family protein</fullName>
    </submittedName>
</protein>
<keyword evidence="7" id="KW-0663">Pyridoxal phosphate</keyword>
<keyword evidence="8" id="KW-0805">Transcription regulation</keyword>
<dbReference type="AlphaFoldDB" id="A0A6N7XJD8"/>
<dbReference type="PANTHER" id="PTHR46577">
    <property type="entry name" value="HTH-TYPE TRANSCRIPTIONAL REGULATORY PROTEIN GABR"/>
    <property type="match status" value="1"/>
</dbReference>
<dbReference type="FunFam" id="3.40.640.10:FF:000053">
    <property type="entry name" value="Aminotransferase, class I"/>
    <property type="match status" value="1"/>
</dbReference>
<dbReference type="CDD" id="cd07377">
    <property type="entry name" value="WHTH_GntR"/>
    <property type="match status" value="1"/>
</dbReference>
<evidence type="ECO:0000256" key="5">
    <source>
        <dbReference type="ARBA" id="ARBA00022576"/>
    </source>
</evidence>
<evidence type="ECO:0000256" key="4">
    <source>
        <dbReference type="ARBA" id="ARBA00011738"/>
    </source>
</evidence>
<dbReference type="SMART" id="SM00345">
    <property type="entry name" value="HTH_GNTR"/>
    <property type="match status" value="1"/>
</dbReference>
<accession>A0A6N7XJD8</accession>
<evidence type="ECO:0000256" key="2">
    <source>
        <dbReference type="ARBA" id="ARBA00005384"/>
    </source>
</evidence>
<dbReference type="SUPFAM" id="SSF53383">
    <property type="entry name" value="PLP-dependent transferases"/>
    <property type="match status" value="1"/>
</dbReference>
<dbReference type="PROSITE" id="PS50949">
    <property type="entry name" value="HTH_GNTR"/>
    <property type="match status" value="1"/>
</dbReference>
<dbReference type="EMBL" id="VUNE01000005">
    <property type="protein sequence ID" value="MST63199.1"/>
    <property type="molecule type" value="Genomic_DNA"/>
</dbReference>
<feature type="domain" description="HTH gntR-type" evidence="11">
    <location>
        <begin position="6"/>
        <end position="74"/>
    </location>
</feature>
<keyword evidence="5 12" id="KW-0032">Aminotransferase</keyword>
<dbReference type="InterPro" id="IPR004839">
    <property type="entry name" value="Aminotransferase_I/II_large"/>
</dbReference>
<evidence type="ECO:0000256" key="10">
    <source>
        <dbReference type="ARBA" id="ARBA00023163"/>
    </source>
</evidence>
<dbReference type="Proteomes" id="UP000440713">
    <property type="component" value="Unassembled WGS sequence"/>
</dbReference>
<evidence type="ECO:0000256" key="1">
    <source>
        <dbReference type="ARBA" id="ARBA00001933"/>
    </source>
</evidence>
<evidence type="ECO:0000256" key="9">
    <source>
        <dbReference type="ARBA" id="ARBA00023125"/>
    </source>
</evidence>
<comment type="similarity">
    <text evidence="3">Belongs to the class-I pyridoxal-phosphate-dependent aminotransferase family.</text>
</comment>
<keyword evidence="6 12" id="KW-0808">Transferase</keyword>
<evidence type="ECO:0000256" key="7">
    <source>
        <dbReference type="ARBA" id="ARBA00022898"/>
    </source>
</evidence>
<dbReference type="InterPro" id="IPR015422">
    <property type="entry name" value="PyrdxlP-dep_Trfase_small"/>
</dbReference>